<comment type="caution">
    <text evidence="1">The sequence shown here is derived from an EMBL/GenBank/DDBJ whole genome shotgun (WGS) entry which is preliminary data.</text>
</comment>
<accession>A0A495R8W3</accession>
<reference evidence="1 2" key="1">
    <citation type="submission" date="2018-10" db="EMBL/GenBank/DDBJ databases">
        <title>Genomic Encyclopedia of Archaeal and Bacterial Type Strains, Phase II (KMG-II): from individual species to whole genera.</title>
        <authorList>
            <person name="Goeker M."/>
        </authorList>
    </citation>
    <scope>NUCLEOTIDE SEQUENCE [LARGE SCALE GENOMIC DNA]</scope>
    <source>
        <strain evidence="1 2">DSM 11927</strain>
    </source>
</reference>
<keyword evidence="2" id="KW-1185">Reference proteome</keyword>
<dbReference type="RefSeq" id="WP_121303404.1">
    <property type="nucleotide sequence ID" value="NZ_RBWW01000001.1"/>
</dbReference>
<organism evidence="1 2">
    <name type="scientific">Haloarcula quadrata</name>
    <dbReference type="NCBI Taxonomy" id="182779"/>
    <lineage>
        <taxon>Archaea</taxon>
        <taxon>Methanobacteriati</taxon>
        <taxon>Methanobacteriota</taxon>
        <taxon>Stenosarchaea group</taxon>
        <taxon>Halobacteria</taxon>
        <taxon>Halobacteriales</taxon>
        <taxon>Haloarculaceae</taxon>
        <taxon>Haloarcula</taxon>
    </lineage>
</organism>
<gene>
    <name evidence="1" type="ORF">BDK61_2641</name>
</gene>
<sequence length="61" mass="6430">MNDIQLLLLGVALGAIPSSELGRIAVATLAKRLGLKPREIRRFNAATEDGAGGETPESDKQ</sequence>
<proteinExistence type="predicted"/>
<evidence type="ECO:0000313" key="2">
    <source>
        <dbReference type="Proteomes" id="UP000268233"/>
    </source>
</evidence>
<protein>
    <submittedName>
        <fullName evidence="1">Uncharacterized protein</fullName>
    </submittedName>
</protein>
<evidence type="ECO:0000313" key="1">
    <source>
        <dbReference type="EMBL" id="RKS83298.1"/>
    </source>
</evidence>
<dbReference type="AlphaFoldDB" id="A0A495R8W3"/>
<dbReference type="Proteomes" id="UP000268233">
    <property type="component" value="Unassembled WGS sequence"/>
</dbReference>
<name>A0A495R8W3_9EURY</name>
<dbReference type="EMBL" id="RBWW01000001">
    <property type="protein sequence ID" value="RKS83298.1"/>
    <property type="molecule type" value="Genomic_DNA"/>
</dbReference>